<evidence type="ECO:0000313" key="3">
    <source>
        <dbReference type="Proteomes" id="UP000499080"/>
    </source>
</evidence>
<dbReference type="AlphaFoldDB" id="A0A4Y2I5W8"/>
<proteinExistence type="predicted"/>
<feature type="region of interest" description="Disordered" evidence="1">
    <location>
        <begin position="1"/>
        <end position="34"/>
    </location>
</feature>
<sequence length="93" mass="10582">MLNLAIHSRRNRVDNGQETANVRSPRLDSSSSHLGQDNRFPFLCHFEFSERGNEPPQEVPPTFCGSTILRNSGNIVQYAYHTHRGEFLSVIIL</sequence>
<reference evidence="2 3" key="1">
    <citation type="journal article" date="2019" name="Sci. Rep.">
        <title>Orb-weaving spider Araneus ventricosus genome elucidates the spidroin gene catalogue.</title>
        <authorList>
            <person name="Kono N."/>
            <person name="Nakamura H."/>
            <person name="Ohtoshi R."/>
            <person name="Moran D.A.P."/>
            <person name="Shinohara A."/>
            <person name="Yoshida Y."/>
            <person name="Fujiwara M."/>
            <person name="Mori M."/>
            <person name="Tomita M."/>
            <person name="Arakawa K."/>
        </authorList>
    </citation>
    <scope>NUCLEOTIDE SEQUENCE [LARGE SCALE GENOMIC DNA]</scope>
</reference>
<dbReference type="Proteomes" id="UP000499080">
    <property type="component" value="Unassembled WGS sequence"/>
</dbReference>
<organism evidence="2 3">
    <name type="scientific">Araneus ventricosus</name>
    <name type="common">Orbweaver spider</name>
    <name type="synonym">Epeira ventricosa</name>
    <dbReference type="NCBI Taxonomy" id="182803"/>
    <lineage>
        <taxon>Eukaryota</taxon>
        <taxon>Metazoa</taxon>
        <taxon>Ecdysozoa</taxon>
        <taxon>Arthropoda</taxon>
        <taxon>Chelicerata</taxon>
        <taxon>Arachnida</taxon>
        <taxon>Araneae</taxon>
        <taxon>Araneomorphae</taxon>
        <taxon>Entelegynae</taxon>
        <taxon>Araneoidea</taxon>
        <taxon>Araneidae</taxon>
        <taxon>Araneus</taxon>
    </lineage>
</organism>
<protein>
    <submittedName>
        <fullName evidence="2">Uncharacterized protein</fullName>
    </submittedName>
</protein>
<comment type="caution">
    <text evidence="2">The sequence shown here is derived from an EMBL/GenBank/DDBJ whole genome shotgun (WGS) entry which is preliminary data.</text>
</comment>
<accession>A0A4Y2I5W8</accession>
<dbReference type="EMBL" id="BGPR01002420">
    <property type="protein sequence ID" value="GBM73117.1"/>
    <property type="molecule type" value="Genomic_DNA"/>
</dbReference>
<feature type="compositionally biased region" description="Polar residues" evidence="1">
    <location>
        <begin position="14"/>
        <end position="34"/>
    </location>
</feature>
<evidence type="ECO:0000313" key="2">
    <source>
        <dbReference type="EMBL" id="GBM73117.1"/>
    </source>
</evidence>
<name>A0A4Y2I5W8_ARAVE</name>
<gene>
    <name evidence="2" type="ORF">AVEN_46417_1</name>
</gene>
<evidence type="ECO:0000256" key="1">
    <source>
        <dbReference type="SAM" id="MobiDB-lite"/>
    </source>
</evidence>
<keyword evidence="3" id="KW-1185">Reference proteome</keyword>